<dbReference type="eggNOG" id="COG0303">
    <property type="taxonomic scope" value="Bacteria"/>
</dbReference>
<dbReference type="InterPro" id="IPR024370">
    <property type="entry name" value="PBP_domain"/>
</dbReference>
<dbReference type="Gene3D" id="2.170.190.11">
    <property type="entry name" value="Molybdopterin biosynthesis moea protein, domain 3"/>
    <property type="match status" value="1"/>
</dbReference>
<dbReference type="eggNOG" id="COG1910">
    <property type="taxonomic scope" value="Bacteria"/>
</dbReference>
<dbReference type="EMBL" id="CP001739">
    <property type="protein sequence ID" value="ACZ08534.1"/>
    <property type="molecule type" value="Genomic_DNA"/>
</dbReference>
<name>D1AIF0_SEBTE</name>
<dbReference type="SUPFAM" id="SSF53218">
    <property type="entry name" value="Molybdenum cofactor biosynthesis proteins"/>
    <property type="match status" value="1"/>
</dbReference>
<dbReference type="KEGG" id="str:Sterm_1676"/>
<keyword evidence="9" id="KW-1185">Reference proteome</keyword>
<evidence type="ECO:0000313" key="9">
    <source>
        <dbReference type="Proteomes" id="UP000000845"/>
    </source>
</evidence>
<dbReference type="NCBIfam" id="NF011068">
    <property type="entry name" value="PRK14498.1"/>
    <property type="match status" value="1"/>
</dbReference>
<comment type="similarity">
    <text evidence="3 6">Belongs to the MoeA family.</text>
</comment>
<organism evidence="8 9">
    <name type="scientific">Sebaldella termitidis (strain ATCC 33386 / NCTC 11300)</name>
    <dbReference type="NCBI Taxonomy" id="526218"/>
    <lineage>
        <taxon>Bacteria</taxon>
        <taxon>Fusobacteriati</taxon>
        <taxon>Fusobacteriota</taxon>
        <taxon>Fusobacteriia</taxon>
        <taxon>Fusobacteriales</taxon>
        <taxon>Leptotrichiaceae</taxon>
        <taxon>Sebaldella</taxon>
    </lineage>
</organism>
<dbReference type="InterPro" id="IPR036425">
    <property type="entry name" value="MoaB/Mog-like_dom_sf"/>
</dbReference>
<evidence type="ECO:0000313" key="8">
    <source>
        <dbReference type="EMBL" id="ACZ08534.1"/>
    </source>
</evidence>
<dbReference type="Pfam" id="PF00994">
    <property type="entry name" value="MoCF_biosynth"/>
    <property type="match status" value="1"/>
</dbReference>
<dbReference type="SUPFAM" id="SSF63882">
    <property type="entry name" value="MoeA N-terminal region -like"/>
    <property type="match status" value="1"/>
</dbReference>
<dbReference type="STRING" id="526218.Sterm_1676"/>
<dbReference type="GO" id="GO:0005829">
    <property type="term" value="C:cytosol"/>
    <property type="evidence" value="ECO:0007669"/>
    <property type="project" value="TreeGrafter"/>
</dbReference>
<proteinExistence type="inferred from homology"/>
<keyword evidence="6" id="KW-0808">Transferase</keyword>
<dbReference type="Pfam" id="PF03454">
    <property type="entry name" value="MoeA_C"/>
    <property type="match status" value="1"/>
</dbReference>
<reference evidence="9" key="1">
    <citation type="submission" date="2009-09" db="EMBL/GenBank/DDBJ databases">
        <title>The complete chromosome of Sebaldella termitidis ATCC 33386.</title>
        <authorList>
            <consortium name="US DOE Joint Genome Institute (JGI-PGF)"/>
            <person name="Lucas S."/>
            <person name="Copeland A."/>
            <person name="Lapidus A."/>
            <person name="Glavina del Rio T."/>
            <person name="Dalin E."/>
            <person name="Tice H."/>
            <person name="Bruce D."/>
            <person name="Goodwin L."/>
            <person name="Pitluck S."/>
            <person name="Kyrpides N."/>
            <person name="Mavromatis K."/>
            <person name="Ivanova N."/>
            <person name="Mikhailova N."/>
            <person name="Sims D."/>
            <person name="Meincke L."/>
            <person name="Brettin T."/>
            <person name="Detter J.C."/>
            <person name="Han C."/>
            <person name="Larimer F."/>
            <person name="Land M."/>
            <person name="Hauser L."/>
            <person name="Markowitz V."/>
            <person name="Cheng J.F."/>
            <person name="Hugenholtz P."/>
            <person name="Woyke T."/>
            <person name="Wu D."/>
            <person name="Eisen J.A."/>
        </authorList>
    </citation>
    <scope>NUCLEOTIDE SEQUENCE [LARGE SCALE GENOMIC DNA]</scope>
    <source>
        <strain evidence="9">ATCC 33386 / NCTC 11300</strain>
    </source>
</reference>
<keyword evidence="6" id="KW-0460">Magnesium</keyword>
<comment type="function">
    <text evidence="1 6">Catalyzes the insertion of molybdate into adenylated molybdopterin with the concomitant release of AMP.</text>
</comment>
<keyword evidence="6" id="KW-0500">Molybdenum</keyword>
<dbReference type="InterPro" id="IPR008284">
    <property type="entry name" value="MoCF_biosynth_CS"/>
</dbReference>
<sequence>MNNKAYLTNYDINEALDKYIKLLNIKESTEETETKDSLGRISAEGVYAKISNPFYNCSAMDGIAVKAVKTHGANEKNHIILEKGTDYEEVDTGDPIPESFDAVIMVEDIIKESETSVKIHKSAARWENIRSLGEDIVESTLIIGKNHKIRPVDIGAMIAGGISKVHVYKKPLVGIIPTGDEIVELNDNLKIGDIIEFNSKMFAAQVNEWGMESKVYGIAKDKKEDIIAALEKAYKECDVVIINAGSSAGREDYTYDAVSALGKVHIHGIAIKPGKPAILGEINGKPVIGVPGYPVSAYFVMENIVKPVISKYINFFDEKEEIEAVLSRRVMSSLKYLEFIRVKIGLVDEKYIATPLQRGAGTTMSLVNCDGVLEVPQNYEGYEKGETVKLKLLKTQKEIKNTLVLIGSHDPILDTASDMMKNRNFRYTLSSAHVGSMGGITALRNEECHISTMHLLDEETGEYNIPFIKKYIPGKELVLIKFVKRTQGIMVRKDRKFSVSSIEDIKNNNLSFVNRQKGSGTRLLFDYELKKAGINPEEITGYEREELTHLAVAAAVKNGDADCGIGVYSAANIMNLDFIPIGDEHYDLVMPVKYLGLESFLEFLNTIKSDEYKKQLDKMGGYAYDELGKMIYL</sequence>
<dbReference type="InterPro" id="IPR038987">
    <property type="entry name" value="MoeA-like"/>
</dbReference>
<dbReference type="InterPro" id="IPR005110">
    <property type="entry name" value="MoeA_linker/N"/>
</dbReference>
<dbReference type="PANTHER" id="PTHR10192">
    <property type="entry name" value="MOLYBDOPTERIN BIOSYNTHESIS PROTEIN"/>
    <property type="match status" value="1"/>
</dbReference>
<keyword evidence="4 6" id="KW-0501">Molybdenum cofactor biosynthesis</keyword>
<dbReference type="PROSITE" id="PS01079">
    <property type="entry name" value="MOCF_BIOSYNTHESIS_2"/>
    <property type="match status" value="1"/>
</dbReference>
<dbReference type="SUPFAM" id="SSF53850">
    <property type="entry name" value="Periplasmic binding protein-like II"/>
    <property type="match status" value="1"/>
</dbReference>
<dbReference type="Proteomes" id="UP000000845">
    <property type="component" value="Chromosome"/>
</dbReference>
<evidence type="ECO:0000256" key="1">
    <source>
        <dbReference type="ARBA" id="ARBA00002901"/>
    </source>
</evidence>
<dbReference type="NCBIfam" id="TIGR00177">
    <property type="entry name" value="molyb_syn"/>
    <property type="match status" value="1"/>
</dbReference>
<dbReference type="Gene3D" id="3.90.105.10">
    <property type="entry name" value="Molybdopterin biosynthesis moea protein, domain 2"/>
    <property type="match status" value="1"/>
</dbReference>
<dbReference type="InterPro" id="IPR036688">
    <property type="entry name" value="MoeA_C_domain_IV_sf"/>
</dbReference>
<dbReference type="GO" id="GO:0046872">
    <property type="term" value="F:metal ion binding"/>
    <property type="evidence" value="ECO:0007669"/>
    <property type="project" value="UniProtKB-UniRule"/>
</dbReference>
<comment type="pathway">
    <text evidence="2 6">Cofactor biosynthesis; molybdopterin biosynthesis.</text>
</comment>
<dbReference type="GO" id="GO:0061599">
    <property type="term" value="F:molybdopterin molybdotransferase activity"/>
    <property type="evidence" value="ECO:0007669"/>
    <property type="project" value="UniProtKB-UniRule"/>
</dbReference>
<dbReference type="RefSeq" id="WP_012861130.1">
    <property type="nucleotide sequence ID" value="NC_013517.1"/>
</dbReference>
<dbReference type="SMART" id="SM00852">
    <property type="entry name" value="MoCF_biosynth"/>
    <property type="match status" value="1"/>
</dbReference>
<dbReference type="HOGENOM" id="CLU_010186_3_0_0"/>
<comment type="catalytic activity">
    <reaction evidence="5">
        <text>adenylyl-molybdopterin + molybdate = Mo-molybdopterin + AMP + H(+)</text>
        <dbReference type="Rhea" id="RHEA:35047"/>
        <dbReference type="ChEBI" id="CHEBI:15378"/>
        <dbReference type="ChEBI" id="CHEBI:36264"/>
        <dbReference type="ChEBI" id="CHEBI:62727"/>
        <dbReference type="ChEBI" id="CHEBI:71302"/>
        <dbReference type="ChEBI" id="CHEBI:456215"/>
        <dbReference type="EC" id="2.10.1.1"/>
    </reaction>
</comment>
<evidence type="ECO:0000256" key="6">
    <source>
        <dbReference type="RuleBase" id="RU365090"/>
    </source>
</evidence>
<dbReference type="SUPFAM" id="SSF63867">
    <property type="entry name" value="MoeA C-terminal domain-like"/>
    <property type="match status" value="1"/>
</dbReference>
<evidence type="ECO:0000256" key="3">
    <source>
        <dbReference type="ARBA" id="ARBA00010763"/>
    </source>
</evidence>
<dbReference type="Pfam" id="PF12727">
    <property type="entry name" value="PBP_like"/>
    <property type="match status" value="1"/>
</dbReference>
<dbReference type="InterPro" id="IPR036135">
    <property type="entry name" value="MoeA_linker/N_sf"/>
</dbReference>
<evidence type="ECO:0000256" key="2">
    <source>
        <dbReference type="ARBA" id="ARBA00005046"/>
    </source>
</evidence>
<dbReference type="Gene3D" id="2.40.340.10">
    <property type="entry name" value="MoeA, C-terminal, domain IV"/>
    <property type="match status" value="1"/>
</dbReference>
<dbReference type="EC" id="2.10.1.1" evidence="6"/>
<dbReference type="PANTHER" id="PTHR10192:SF16">
    <property type="entry name" value="MOLYBDOPTERIN MOLYBDENUMTRANSFERASE"/>
    <property type="match status" value="1"/>
</dbReference>
<dbReference type="UniPathway" id="UPA00344"/>
<reference evidence="8 9" key="2">
    <citation type="journal article" date="2010" name="Stand. Genomic Sci.">
        <title>Complete genome sequence of Sebaldella termitidis type strain (NCTC 11300).</title>
        <authorList>
            <person name="Harmon-Smith M."/>
            <person name="Celia L."/>
            <person name="Chertkov O."/>
            <person name="Lapidus A."/>
            <person name="Copeland A."/>
            <person name="Glavina Del Rio T."/>
            <person name="Nolan M."/>
            <person name="Lucas S."/>
            <person name="Tice H."/>
            <person name="Cheng J.F."/>
            <person name="Han C."/>
            <person name="Detter J.C."/>
            <person name="Bruce D."/>
            <person name="Goodwin L."/>
            <person name="Pitluck S."/>
            <person name="Pati A."/>
            <person name="Liolios K."/>
            <person name="Ivanova N."/>
            <person name="Mavromatis K."/>
            <person name="Mikhailova N."/>
            <person name="Chen A."/>
            <person name="Palaniappan K."/>
            <person name="Land M."/>
            <person name="Hauser L."/>
            <person name="Chang Y.J."/>
            <person name="Jeffries C.D."/>
            <person name="Brettin T."/>
            <person name="Goker M."/>
            <person name="Beck B."/>
            <person name="Bristow J."/>
            <person name="Eisen J.A."/>
            <person name="Markowitz V."/>
            <person name="Hugenholtz P."/>
            <person name="Kyrpides N.C."/>
            <person name="Klenk H.P."/>
            <person name="Chen F."/>
        </authorList>
    </citation>
    <scope>NUCLEOTIDE SEQUENCE [LARGE SCALE GENOMIC DNA]</scope>
    <source>
        <strain evidence="9">ATCC 33386 / NCTC 11300</strain>
    </source>
</reference>
<accession>D1AIF0</accession>
<dbReference type="AlphaFoldDB" id="D1AIF0"/>
<dbReference type="InterPro" id="IPR001453">
    <property type="entry name" value="MoaB/Mog_dom"/>
</dbReference>
<evidence type="ECO:0000256" key="4">
    <source>
        <dbReference type="ARBA" id="ARBA00023150"/>
    </source>
</evidence>
<dbReference type="CDD" id="cd00887">
    <property type="entry name" value="MoeA"/>
    <property type="match status" value="1"/>
</dbReference>
<evidence type="ECO:0000256" key="5">
    <source>
        <dbReference type="ARBA" id="ARBA00047317"/>
    </source>
</evidence>
<dbReference type="GO" id="GO:0006777">
    <property type="term" value="P:Mo-molybdopterin cofactor biosynthetic process"/>
    <property type="evidence" value="ECO:0007669"/>
    <property type="project" value="UniProtKB-UniRule"/>
</dbReference>
<comment type="cofactor">
    <cofactor evidence="6">
        <name>Mg(2+)</name>
        <dbReference type="ChEBI" id="CHEBI:18420"/>
    </cofactor>
</comment>
<dbReference type="Gene3D" id="3.40.980.10">
    <property type="entry name" value="MoaB/Mog-like domain"/>
    <property type="match status" value="1"/>
</dbReference>
<dbReference type="Gene3D" id="3.40.190.10">
    <property type="entry name" value="Periplasmic binding protein-like II"/>
    <property type="match status" value="1"/>
</dbReference>
<dbReference type="Pfam" id="PF03453">
    <property type="entry name" value="MoeA_N"/>
    <property type="match status" value="1"/>
</dbReference>
<gene>
    <name evidence="8" type="ordered locus">Sterm_1676</name>
</gene>
<protein>
    <recommendedName>
        <fullName evidence="6">Molybdopterin molybdenumtransferase</fullName>
        <ecNumber evidence="6">2.10.1.1</ecNumber>
    </recommendedName>
</protein>
<evidence type="ECO:0000259" key="7">
    <source>
        <dbReference type="SMART" id="SM00852"/>
    </source>
</evidence>
<dbReference type="InterPro" id="IPR005111">
    <property type="entry name" value="MoeA_C_domain_IV"/>
</dbReference>
<feature type="domain" description="MoaB/Mog" evidence="7">
    <location>
        <begin position="174"/>
        <end position="311"/>
    </location>
</feature>
<keyword evidence="6" id="KW-0479">Metal-binding</keyword>